<keyword evidence="2" id="KW-0808">Transferase</keyword>
<name>A0A0F9Z0Q7_9BACT</name>
<dbReference type="GO" id="GO:0016740">
    <property type="term" value="F:transferase activity"/>
    <property type="evidence" value="ECO:0007669"/>
    <property type="project" value="UniProtKB-KW"/>
</dbReference>
<dbReference type="CDD" id="cd04179">
    <property type="entry name" value="DPM_DPG-synthase_like"/>
    <property type="match status" value="1"/>
</dbReference>
<reference evidence="2 3" key="1">
    <citation type="journal article" date="2015" name="Nature">
        <title>rRNA introns, odd ribosomes, and small enigmatic genomes across a large radiation of phyla.</title>
        <authorList>
            <person name="Brown C.T."/>
            <person name="Hug L.A."/>
            <person name="Thomas B.C."/>
            <person name="Sharon I."/>
            <person name="Castelle C.J."/>
            <person name="Singh A."/>
            <person name="Wilkins M.J."/>
            <person name="Williams K.H."/>
            <person name="Banfield J.F."/>
        </authorList>
    </citation>
    <scope>NUCLEOTIDE SEQUENCE [LARGE SCALE GENOMIC DNA]</scope>
</reference>
<dbReference type="PANTHER" id="PTHR10859">
    <property type="entry name" value="GLYCOSYL TRANSFERASE"/>
    <property type="match status" value="1"/>
</dbReference>
<feature type="domain" description="Glycosyltransferase 2-like" evidence="1">
    <location>
        <begin position="10"/>
        <end position="166"/>
    </location>
</feature>
<sequence length="232" mass="26140">MYLKKTVAAIIPAGKDSNSILKVIQELDATSFTDEIIIVNNGADEKTINFVTKTRARFIKTKKIGLGDCLKEGFRNTKADLIVVISGDGSFMGKDITKLLSYSEDFDTVFGSRTHSPLIGKGSGMTFSRRLVDDLFGKLISILFLSSNLTDVGCTFRLTNRKGLKKVIKYCKSKDEIFLTEWLIEAAKNKVRFTEVPVNFISSTGDRRKENFFFLATRAFKIIYLIFKTYFS</sequence>
<protein>
    <submittedName>
        <fullName evidence="2">Glycosyl transferase, family 2</fullName>
    </submittedName>
</protein>
<evidence type="ECO:0000259" key="1">
    <source>
        <dbReference type="Pfam" id="PF00535"/>
    </source>
</evidence>
<dbReference type="AlphaFoldDB" id="A0A0F9Z0Q7"/>
<gene>
    <name evidence="2" type="ORF">UR21_C0001G0017</name>
</gene>
<dbReference type="GO" id="GO:0006487">
    <property type="term" value="P:protein N-linked glycosylation"/>
    <property type="evidence" value="ECO:0007669"/>
    <property type="project" value="TreeGrafter"/>
</dbReference>
<evidence type="ECO:0000313" key="2">
    <source>
        <dbReference type="EMBL" id="KKP32221.1"/>
    </source>
</evidence>
<organism evidence="2 3">
    <name type="scientific">Candidatus Woesebacteria bacterium GW2011_GWC2_31_9</name>
    <dbReference type="NCBI Taxonomy" id="1618586"/>
    <lineage>
        <taxon>Bacteria</taxon>
        <taxon>Candidatus Woeseibacteriota</taxon>
    </lineage>
</organism>
<accession>A0A0F9Z0Q7</accession>
<comment type="caution">
    <text evidence="2">The sequence shown here is derived from an EMBL/GenBank/DDBJ whole genome shotgun (WGS) entry which is preliminary data.</text>
</comment>
<evidence type="ECO:0000313" key="3">
    <source>
        <dbReference type="Proteomes" id="UP000034803"/>
    </source>
</evidence>
<proteinExistence type="predicted"/>
<dbReference type="PANTHER" id="PTHR10859:SF91">
    <property type="entry name" value="DOLICHYL-PHOSPHATE BETA-GLUCOSYLTRANSFERASE"/>
    <property type="match status" value="1"/>
</dbReference>
<dbReference type="Gene3D" id="3.90.550.10">
    <property type="entry name" value="Spore Coat Polysaccharide Biosynthesis Protein SpsA, Chain A"/>
    <property type="match status" value="1"/>
</dbReference>
<dbReference type="InterPro" id="IPR029044">
    <property type="entry name" value="Nucleotide-diphossugar_trans"/>
</dbReference>
<dbReference type="InterPro" id="IPR001173">
    <property type="entry name" value="Glyco_trans_2-like"/>
</dbReference>
<dbReference type="SUPFAM" id="SSF53448">
    <property type="entry name" value="Nucleotide-diphospho-sugar transferases"/>
    <property type="match status" value="1"/>
</dbReference>
<dbReference type="Proteomes" id="UP000034803">
    <property type="component" value="Unassembled WGS sequence"/>
</dbReference>
<dbReference type="Pfam" id="PF00535">
    <property type="entry name" value="Glycos_transf_2"/>
    <property type="match status" value="1"/>
</dbReference>
<dbReference type="EMBL" id="LBOI01000001">
    <property type="protein sequence ID" value="KKP32221.1"/>
    <property type="molecule type" value="Genomic_DNA"/>
</dbReference>